<name>A0A1F4Y2S1_9BACT</name>
<gene>
    <name evidence="3" type="ORF">A2419_00925</name>
</gene>
<keyword evidence="1" id="KW-0802">TPR repeat</keyword>
<dbReference type="AlphaFoldDB" id="A0A1F4Y2S1"/>
<keyword evidence="2" id="KW-0812">Transmembrane</keyword>
<feature type="transmembrane region" description="Helical" evidence="2">
    <location>
        <begin position="14"/>
        <end position="32"/>
    </location>
</feature>
<keyword evidence="2" id="KW-0472">Membrane</keyword>
<sequence length="269" mass="30817">MIQIYKQYKKRQQLLLLVLSTAVIAAGVYWGVSAMYKNGFARCIEFQVTHSANAAFICGNHYFGVYGSSGYDIKKAEYYFAKAVEIDPTTPDAWHQYARIAFLHGDFTEALYRINMQFKMRGDELMASYYIRGLIEGYAKQYPAAEEDFSKFLEWDPDNWAANNDLAWIYFVQGKYKDTKERAEIGLKYNPYSPWLLVMHAMSAYNLGDSKTAKEELRLARDVAAGLREEDWIRAYPGNDPLIAAEGLASFRQTIEENILLVENNSSSN</sequence>
<dbReference type="EMBL" id="MEXB01000010">
    <property type="protein sequence ID" value="OGC88252.1"/>
    <property type="molecule type" value="Genomic_DNA"/>
</dbReference>
<keyword evidence="2" id="KW-1133">Transmembrane helix</keyword>
<dbReference type="Proteomes" id="UP000176568">
    <property type="component" value="Unassembled WGS sequence"/>
</dbReference>
<evidence type="ECO:0000313" key="3">
    <source>
        <dbReference type="EMBL" id="OGC88252.1"/>
    </source>
</evidence>
<organism evidence="3 4">
    <name type="scientific">Candidatus Adlerbacteria bacterium RIFOXYC1_FULL_48_26</name>
    <dbReference type="NCBI Taxonomy" id="1797247"/>
    <lineage>
        <taxon>Bacteria</taxon>
        <taxon>Candidatus Adleribacteriota</taxon>
    </lineage>
</organism>
<dbReference type="SUPFAM" id="SSF48452">
    <property type="entry name" value="TPR-like"/>
    <property type="match status" value="1"/>
</dbReference>
<proteinExistence type="predicted"/>
<evidence type="ECO:0000256" key="1">
    <source>
        <dbReference type="PROSITE-ProRule" id="PRU00339"/>
    </source>
</evidence>
<dbReference type="InterPro" id="IPR011990">
    <property type="entry name" value="TPR-like_helical_dom_sf"/>
</dbReference>
<evidence type="ECO:0000313" key="4">
    <source>
        <dbReference type="Proteomes" id="UP000176568"/>
    </source>
</evidence>
<dbReference type="Gene3D" id="1.25.40.10">
    <property type="entry name" value="Tetratricopeptide repeat domain"/>
    <property type="match status" value="1"/>
</dbReference>
<protein>
    <submittedName>
        <fullName evidence="3">Uncharacterized protein</fullName>
    </submittedName>
</protein>
<accession>A0A1F4Y2S1</accession>
<dbReference type="STRING" id="1797247.A2419_00925"/>
<feature type="repeat" description="TPR" evidence="1">
    <location>
        <begin position="126"/>
        <end position="159"/>
    </location>
</feature>
<dbReference type="PROSITE" id="PS50005">
    <property type="entry name" value="TPR"/>
    <property type="match status" value="1"/>
</dbReference>
<evidence type="ECO:0000256" key="2">
    <source>
        <dbReference type="SAM" id="Phobius"/>
    </source>
</evidence>
<comment type="caution">
    <text evidence="3">The sequence shown here is derived from an EMBL/GenBank/DDBJ whole genome shotgun (WGS) entry which is preliminary data.</text>
</comment>
<reference evidence="3 4" key="1">
    <citation type="journal article" date="2016" name="Nat. Commun.">
        <title>Thousands of microbial genomes shed light on interconnected biogeochemical processes in an aquifer system.</title>
        <authorList>
            <person name="Anantharaman K."/>
            <person name="Brown C.T."/>
            <person name="Hug L.A."/>
            <person name="Sharon I."/>
            <person name="Castelle C.J."/>
            <person name="Probst A.J."/>
            <person name="Thomas B.C."/>
            <person name="Singh A."/>
            <person name="Wilkins M.J."/>
            <person name="Karaoz U."/>
            <person name="Brodie E.L."/>
            <person name="Williams K.H."/>
            <person name="Hubbard S.S."/>
            <person name="Banfield J.F."/>
        </authorList>
    </citation>
    <scope>NUCLEOTIDE SEQUENCE [LARGE SCALE GENOMIC DNA]</scope>
</reference>
<dbReference type="InterPro" id="IPR019734">
    <property type="entry name" value="TPR_rpt"/>
</dbReference>